<name>A0A0N4ZA00_PARTI</name>
<evidence type="ECO:0000313" key="2">
    <source>
        <dbReference type="Proteomes" id="UP000038045"/>
    </source>
</evidence>
<sequence>MLQCILCNSEYRNIKDMCEHILEERSKMTNLYKHLGRPIEIISGSNGGPSSINAPIDLQLEGRFKRFETSIDSIKQNQKNRYQQKVMLSAHPIVTRSPSTTVSSPFRDGRTSVEGGCSDSASRCSTSTGGGNGSSKGNINNDEGKKFCIFDNCCKKCHKVVEYLCINMKLKQPLCKDCLDVSTHQKNNISNIENIPFNHDNNIKNKDKTSEENILPEDILIKVEGSQE</sequence>
<dbReference type="WBParaSite" id="PTRK_0000420800.1">
    <property type="protein sequence ID" value="PTRK_0000420800.1"/>
    <property type="gene ID" value="PTRK_0000420800"/>
</dbReference>
<feature type="region of interest" description="Disordered" evidence="1">
    <location>
        <begin position="97"/>
        <end position="137"/>
    </location>
</feature>
<protein>
    <submittedName>
        <fullName evidence="3">C2H2-type domain-containing protein</fullName>
    </submittedName>
</protein>
<proteinExistence type="predicted"/>
<dbReference type="Proteomes" id="UP000038045">
    <property type="component" value="Unplaced"/>
</dbReference>
<accession>A0A0N4ZA00</accession>
<reference evidence="3" key="1">
    <citation type="submission" date="2017-02" db="UniProtKB">
        <authorList>
            <consortium name="WormBaseParasite"/>
        </authorList>
    </citation>
    <scope>IDENTIFICATION</scope>
</reference>
<organism evidence="2 3">
    <name type="scientific">Parastrongyloides trichosuri</name>
    <name type="common">Possum-specific nematode worm</name>
    <dbReference type="NCBI Taxonomy" id="131310"/>
    <lineage>
        <taxon>Eukaryota</taxon>
        <taxon>Metazoa</taxon>
        <taxon>Ecdysozoa</taxon>
        <taxon>Nematoda</taxon>
        <taxon>Chromadorea</taxon>
        <taxon>Rhabditida</taxon>
        <taxon>Tylenchina</taxon>
        <taxon>Panagrolaimomorpha</taxon>
        <taxon>Strongyloidoidea</taxon>
        <taxon>Strongyloididae</taxon>
        <taxon>Parastrongyloides</taxon>
    </lineage>
</organism>
<evidence type="ECO:0000256" key="1">
    <source>
        <dbReference type="SAM" id="MobiDB-lite"/>
    </source>
</evidence>
<keyword evidence="2" id="KW-1185">Reference proteome</keyword>
<dbReference type="AlphaFoldDB" id="A0A0N4ZA00"/>
<evidence type="ECO:0000313" key="3">
    <source>
        <dbReference type="WBParaSite" id="PTRK_0000420800.1"/>
    </source>
</evidence>